<evidence type="ECO:0000256" key="1">
    <source>
        <dbReference type="ARBA" id="ARBA00004141"/>
    </source>
</evidence>
<accession>A0A1E4RLH8</accession>
<keyword evidence="5 8" id="KW-1133">Transmembrane helix</keyword>
<dbReference type="PROSITE" id="PS00216">
    <property type="entry name" value="SUGAR_TRANSPORT_1"/>
    <property type="match status" value="1"/>
</dbReference>
<evidence type="ECO:0000256" key="2">
    <source>
        <dbReference type="ARBA" id="ARBA00010992"/>
    </source>
</evidence>
<protein>
    <submittedName>
        <fullName evidence="10">General substrate transporter</fullName>
    </submittedName>
</protein>
<dbReference type="NCBIfam" id="TIGR00879">
    <property type="entry name" value="SP"/>
    <property type="match status" value="1"/>
</dbReference>
<keyword evidence="11" id="KW-1185">Reference proteome</keyword>
<dbReference type="Gene3D" id="1.20.1250.20">
    <property type="entry name" value="MFS general substrate transporter like domains"/>
    <property type="match status" value="1"/>
</dbReference>
<feature type="transmembrane region" description="Helical" evidence="8">
    <location>
        <begin position="81"/>
        <end position="100"/>
    </location>
</feature>
<feature type="transmembrane region" description="Helical" evidence="8">
    <location>
        <begin position="295"/>
        <end position="314"/>
    </location>
</feature>
<dbReference type="Pfam" id="PF00083">
    <property type="entry name" value="Sugar_tr"/>
    <property type="match status" value="1"/>
</dbReference>
<dbReference type="PROSITE" id="PS50850">
    <property type="entry name" value="MFS"/>
    <property type="match status" value="1"/>
</dbReference>
<proteinExistence type="inferred from homology"/>
<keyword evidence="3 7" id="KW-0813">Transport</keyword>
<evidence type="ECO:0000256" key="8">
    <source>
        <dbReference type="SAM" id="Phobius"/>
    </source>
</evidence>
<dbReference type="PANTHER" id="PTHR48022">
    <property type="entry name" value="PLASTIDIC GLUCOSE TRANSPORTER 4"/>
    <property type="match status" value="1"/>
</dbReference>
<dbReference type="InterPro" id="IPR005828">
    <property type="entry name" value="MFS_sugar_transport-like"/>
</dbReference>
<dbReference type="InterPro" id="IPR036259">
    <property type="entry name" value="MFS_trans_sf"/>
</dbReference>
<feature type="transmembrane region" description="Helical" evidence="8">
    <location>
        <begin position="112"/>
        <end position="128"/>
    </location>
</feature>
<dbReference type="GO" id="GO:0016020">
    <property type="term" value="C:membrane"/>
    <property type="evidence" value="ECO:0007669"/>
    <property type="project" value="UniProtKB-SubCell"/>
</dbReference>
<comment type="similarity">
    <text evidence="2 7">Belongs to the major facilitator superfamily. Sugar transporter (TC 2.A.1.1) family.</text>
</comment>
<dbReference type="PANTHER" id="PTHR48022:SF68">
    <property type="entry name" value="MAJOR FACILITATOR SUPERFAMILY (MFS) PROFILE DOMAIN-CONTAINING PROTEIN-RELATED"/>
    <property type="match status" value="1"/>
</dbReference>
<feature type="transmembrane region" description="Helical" evidence="8">
    <location>
        <begin position="392"/>
        <end position="418"/>
    </location>
</feature>
<feature type="transmembrane region" description="Helical" evidence="8">
    <location>
        <begin position="201"/>
        <end position="221"/>
    </location>
</feature>
<evidence type="ECO:0000313" key="11">
    <source>
        <dbReference type="Proteomes" id="UP000095085"/>
    </source>
</evidence>
<dbReference type="EMBL" id="KV454540">
    <property type="protein sequence ID" value="ODV68051.1"/>
    <property type="molecule type" value="Genomic_DNA"/>
</dbReference>
<gene>
    <name evidence="10" type="ORF">HYPBUDRAFT_156742</name>
</gene>
<evidence type="ECO:0000256" key="3">
    <source>
        <dbReference type="ARBA" id="ARBA00022448"/>
    </source>
</evidence>
<feature type="transmembrane region" description="Helical" evidence="8">
    <location>
        <begin position="334"/>
        <end position="354"/>
    </location>
</feature>
<evidence type="ECO:0000256" key="6">
    <source>
        <dbReference type="ARBA" id="ARBA00023136"/>
    </source>
</evidence>
<feature type="transmembrane region" description="Helical" evidence="8">
    <location>
        <begin position="361"/>
        <end position="380"/>
    </location>
</feature>
<keyword evidence="4 8" id="KW-0812">Transmembrane</keyword>
<evidence type="ECO:0000256" key="4">
    <source>
        <dbReference type="ARBA" id="ARBA00022692"/>
    </source>
</evidence>
<evidence type="ECO:0000256" key="7">
    <source>
        <dbReference type="RuleBase" id="RU003346"/>
    </source>
</evidence>
<evidence type="ECO:0000313" key="10">
    <source>
        <dbReference type="EMBL" id="ODV68051.1"/>
    </source>
</evidence>
<dbReference type="OrthoDB" id="6133115at2759"/>
<dbReference type="GO" id="GO:0005351">
    <property type="term" value="F:carbohydrate:proton symporter activity"/>
    <property type="evidence" value="ECO:0007669"/>
    <property type="project" value="TreeGrafter"/>
</dbReference>
<organism evidence="10 11">
    <name type="scientific">Hyphopichia burtonii NRRL Y-1933</name>
    <dbReference type="NCBI Taxonomy" id="984485"/>
    <lineage>
        <taxon>Eukaryota</taxon>
        <taxon>Fungi</taxon>
        <taxon>Dikarya</taxon>
        <taxon>Ascomycota</taxon>
        <taxon>Saccharomycotina</taxon>
        <taxon>Pichiomycetes</taxon>
        <taxon>Debaryomycetaceae</taxon>
        <taxon>Hyphopichia</taxon>
    </lineage>
</organism>
<feature type="transmembrane region" description="Helical" evidence="8">
    <location>
        <begin position="170"/>
        <end position="189"/>
    </location>
</feature>
<dbReference type="SUPFAM" id="SSF103473">
    <property type="entry name" value="MFS general substrate transporter"/>
    <property type="match status" value="1"/>
</dbReference>
<dbReference type="FunFam" id="1.20.1250.20:FF:000061">
    <property type="entry name" value="MFS sugar transporter"/>
    <property type="match status" value="1"/>
</dbReference>
<feature type="transmembrane region" description="Helical" evidence="8">
    <location>
        <begin position="31"/>
        <end position="49"/>
    </location>
</feature>
<dbReference type="InterPro" id="IPR003663">
    <property type="entry name" value="Sugar/inositol_transpt"/>
</dbReference>
<dbReference type="RefSeq" id="XP_020077118.1">
    <property type="nucleotide sequence ID" value="XM_020222235.1"/>
</dbReference>
<dbReference type="PRINTS" id="PR00171">
    <property type="entry name" value="SUGRTRNSPORT"/>
</dbReference>
<comment type="subcellular location">
    <subcellularLocation>
        <location evidence="1">Membrane</location>
        <topology evidence="1">Multi-pass membrane protein</topology>
    </subcellularLocation>
</comment>
<sequence>MTQQPRAPPNGIVLSCFSGEVPTYLGLKGKYLNMAISTMCGVGFLLFGYDQGVMGSLLTLPSFRDEFPTIDTQRNPDNSTLQGFTVAVYELGCMASALVTIKLGDKLGRLKTMLLGVAIMFVGGILQASSVKSIAFLIVARIVTGLGNGFNTATVPVYQSETSKAHNRGMLICVEGCLITFGICLSYWIDYGLYPYGGQVSWRFPIAFQCIFPLIMFPFILKLPESPRWLMRHDREEEARRVFASLYDTSVNDPLIDSQLEEIKQSLQAEVAASGGHFSAKDLLKQGKTRTFHRVCLAAFCQFMQQICGINLITYYAGTIFEDYIGMSATNSRILAACNGTEYFIALIFTIFLIERLGRRPLFLFGTAGQALSMLFLFVTNWLSENKDNKGAAIGAAFLLFMFNTFFGLSLLSLTWLYSPEISSLAARTATSGISTAANWVTNFFVVMITPILFNHIKSYTYLVFFFINLAMLPVLYFLFPETKGRSLEEMDVIFSMTPVYKPWEAVQIARDLPFIHAGTVDDHHEKVSVDHNDEALLTSVPEEKASVVHNDDALESDHLI</sequence>
<dbReference type="PROSITE" id="PS00217">
    <property type="entry name" value="SUGAR_TRANSPORT_2"/>
    <property type="match status" value="1"/>
</dbReference>
<dbReference type="InterPro" id="IPR020846">
    <property type="entry name" value="MFS_dom"/>
</dbReference>
<evidence type="ECO:0000256" key="5">
    <source>
        <dbReference type="ARBA" id="ARBA00022989"/>
    </source>
</evidence>
<feature type="transmembrane region" description="Helical" evidence="8">
    <location>
        <begin position="134"/>
        <end position="158"/>
    </location>
</feature>
<dbReference type="STRING" id="984485.A0A1E4RLH8"/>
<evidence type="ECO:0000259" key="9">
    <source>
        <dbReference type="PROSITE" id="PS50850"/>
    </source>
</evidence>
<feature type="transmembrane region" description="Helical" evidence="8">
    <location>
        <begin position="460"/>
        <end position="480"/>
    </location>
</feature>
<dbReference type="AlphaFoldDB" id="A0A1E4RLH8"/>
<keyword evidence="6 8" id="KW-0472">Membrane</keyword>
<feature type="transmembrane region" description="Helical" evidence="8">
    <location>
        <begin position="430"/>
        <end position="454"/>
    </location>
</feature>
<dbReference type="InterPro" id="IPR050360">
    <property type="entry name" value="MFS_Sugar_Transporters"/>
</dbReference>
<name>A0A1E4RLH8_9ASCO</name>
<feature type="domain" description="Major facilitator superfamily (MFS) profile" evidence="9">
    <location>
        <begin position="36"/>
        <end position="484"/>
    </location>
</feature>
<dbReference type="GeneID" id="30996784"/>
<reference evidence="11" key="1">
    <citation type="submission" date="2016-05" db="EMBL/GenBank/DDBJ databases">
        <title>Comparative genomics of biotechnologically important yeasts.</title>
        <authorList>
            <consortium name="DOE Joint Genome Institute"/>
            <person name="Riley R."/>
            <person name="Haridas S."/>
            <person name="Wolfe K.H."/>
            <person name="Lopes M.R."/>
            <person name="Hittinger C.T."/>
            <person name="Goker M."/>
            <person name="Salamov A."/>
            <person name="Wisecaver J."/>
            <person name="Long T.M."/>
            <person name="Aerts A.L."/>
            <person name="Barry K."/>
            <person name="Choi C."/>
            <person name="Clum A."/>
            <person name="Coughlan A.Y."/>
            <person name="Deshpande S."/>
            <person name="Douglass A.P."/>
            <person name="Hanson S.J."/>
            <person name="Klenk H.-P."/>
            <person name="Labutti K."/>
            <person name="Lapidus A."/>
            <person name="Lindquist E."/>
            <person name="Lipzen A."/>
            <person name="Meier-Kolthoff J.P."/>
            <person name="Ohm R.A."/>
            <person name="Otillar R.P."/>
            <person name="Pangilinan J."/>
            <person name="Peng Y."/>
            <person name="Rokas A."/>
            <person name="Rosa C.A."/>
            <person name="Scheuner C."/>
            <person name="Sibirny A.A."/>
            <person name="Slot J.C."/>
            <person name="Stielow J.B."/>
            <person name="Sun H."/>
            <person name="Kurtzman C.P."/>
            <person name="Blackwell M."/>
            <person name="Grigoriev I.V."/>
            <person name="Jeffries T.W."/>
        </authorList>
    </citation>
    <scope>NUCLEOTIDE SEQUENCE [LARGE SCALE GENOMIC DNA]</scope>
    <source>
        <strain evidence="11">NRRL Y-1933</strain>
    </source>
</reference>
<dbReference type="InterPro" id="IPR005829">
    <property type="entry name" value="Sugar_transporter_CS"/>
</dbReference>
<dbReference type="Proteomes" id="UP000095085">
    <property type="component" value="Unassembled WGS sequence"/>
</dbReference>